<feature type="non-terminal residue" evidence="5">
    <location>
        <position position="1"/>
    </location>
</feature>
<feature type="non-terminal residue" evidence="5">
    <location>
        <position position="174"/>
    </location>
</feature>
<keyword evidence="3" id="KW-0413">Isomerase</keyword>
<evidence type="ECO:0000256" key="3">
    <source>
        <dbReference type="ARBA" id="ARBA00023235"/>
    </source>
</evidence>
<evidence type="ECO:0000259" key="4">
    <source>
        <dbReference type="Pfam" id="PF01168"/>
    </source>
</evidence>
<reference evidence="5" key="1">
    <citation type="submission" date="2018-05" db="EMBL/GenBank/DDBJ databases">
        <authorList>
            <person name="Lanie J.A."/>
            <person name="Ng W.-L."/>
            <person name="Kazmierczak K.M."/>
            <person name="Andrzejewski T.M."/>
            <person name="Davidsen T.M."/>
            <person name="Wayne K.J."/>
            <person name="Tettelin H."/>
            <person name="Glass J.I."/>
            <person name="Rusch D."/>
            <person name="Podicherti R."/>
            <person name="Tsui H.-C.T."/>
            <person name="Winkler M.E."/>
        </authorList>
    </citation>
    <scope>NUCLEOTIDE SEQUENCE</scope>
</reference>
<dbReference type="GO" id="GO:0005829">
    <property type="term" value="C:cytosol"/>
    <property type="evidence" value="ECO:0007669"/>
    <property type="project" value="TreeGrafter"/>
</dbReference>
<feature type="domain" description="Alanine racemase N-terminal" evidence="4">
    <location>
        <begin position="8"/>
        <end position="169"/>
    </location>
</feature>
<gene>
    <name evidence="5" type="ORF">METZ01_LOCUS53652</name>
</gene>
<dbReference type="PRINTS" id="PR00992">
    <property type="entry name" value="ALARACEMASE"/>
</dbReference>
<dbReference type="Gene3D" id="3.20.20.10">
    <property type="entry name" value="Alanine racemase"/>
    <property type="match status" value="1"/>
</dbReference>
<name>A0A381SBW8_9ZZZZ</name>
<dbReference type="SUPFAM" id="SSF51419">
    <property type="entry name" value="PLP-binding barrel"/>
    <property type="match status" value="1"/>
</dbReference>
<evidence type="ECO:0000313" key="5">
    <source>
        <dbReference type="EMBL" id="SVA00798.1"/>
    </source>
</evidence>
<dbReference type="Pfam" id="PF01168">
    <property type="entry name" value="Ala_racemase_N"/>
    <property type="match status" value="1"/>
</dbReference>
<organism evidence="5">
    <name type="scientific">marine metagenome</name>
    <dbReference type="NCBI Taxonomy" id="408172"/>
    <lineage>
        <taxon>unclassified sequences</taxon>
        <taxon>metagenomes</taxon>
        <taxon>ecological metagenomes</taxon>
    </lineage>
</organism>
<dbReference type="GO" id="GO:0008784">
    <property type="term" value="F:alanine racemase activity"/>
    <property type="evidence" value="ECO:0007669"/>
    <property type="project" value="InterPro"/>
</dbReference>
<dbReference type="AlphaFoldDB" id="A0A381SBW8"/>
<dbReference type="PANTHER" id="PTHR30511">
    <property type="entry name" value="ALANINE RACEMASE"/>
    <property type="match status" value="1"/>
</dbReference>
<protein>
    <recommendedName>
        <fullName evidence="4">Alanine racemase N-terminal domain-containing protein</fullName>
    </recommendedName>
</protein>
<dbReference type="PROSITE" id="PS00395">
    <property type="entry name" value="ALANINE_RACEMASE"/>
    <property type="match status" value="1"/>
</dbReference>
<dbReference type="GO" id="GO:0030170">
    <property type="term" value="F:pyridoxal phosphate binding"/>
    <property type="evidence" value="ECO:0007669"/>
    <property type="project" value="TreeGrafter"/>
</dbReference>
<evidence type="ECO:0000256" key="2">
    <source>
        <dbReference type="ARBA" id="ARBA00022898"/>
    </source>
</evidence>
<sequence length="174" mass="19163">MIGPKAIIHLDRLKTNYDLVKKQVGNKPIMAVVKANGYGHGSIACAKALESHGCDYFSVFTIDEGIELRRAGIKSDILVFSRMDTARFAEAINDRLTLNISHVNDQSALISYFKIHGQCPKVHLKVDTGMTRLGIDINDAADMIEQLNDNPGIDCEGIYSHFATADEGDLSYAY</sequence>
<dbReference type="InterPro" id="IPR000821">
    <property type="entry name" value="Ala_racemase"/>
</dbReference>
<dbReference type="GO" id="GO:0030632">
    <property type="term" value="P:D-alanine biosynthetic process"/>
    <property type="evidence" value="ECO:0007669"/>
    <property type="project" value="TreeGrafter"/>
</dbReference>
<dbReference type="EMBL" id="UINC01002838">
    <property type="protein sequence ID" value="SVA00798.1"/>
    <property type="molecule type" value="Genomic_DNA"/>
</dbReference>
<evidence type="ECO:0000256" key="1">
    <source>
        <dbReference type="ARBA" id="ARBA00001933"/>
    </source>
</evidence>
<accession>A0A381SBW8</accession>
<dbReference type="InterPro" id="IPR020622">
    <property type="entry name" value="Ala_racemase_pyridoxalP-BS"/>
</dbReference>
<comment type="cofactor">
    <cofactor evidence="1">
        <name>pyridoxal 5'-phosphate</name>
        <dbReference type="ChEBI" id="CHEBI:597326"/>
    </cofactor>
</comment>
<dbReference type="InterPro" id="IPR001608">
    <property type="entry name" value="Ala_racemase_N"/>
</dbReference>
<dbReference type="PANTHER" id="PTHR30511:SF0">
    <property type="entry name" value="ALANINE RACEMASE, CATABOLIC-RELATED"/>
    <property type="match status" value="1"/>
</dbReference>
<dbReference type="FunFam" id="3.20.20.10:FF:000002">
    <property type="entry name" value="Alanine racemase"/>
    <property type="match status" value="1"/>
</dbReference>
<keyword evidence="2" id="KW-0663">Pyridoxal phosphate</keyword>
<dbReference type="InterPro" id="IPR029066">
    <property type="entry name" value="PLP-binding_barrel"/>
</dbReference>
<proteinExistence type="predicted"/>